<accession>A0ABZ2L0F0</accession>
<sequence length="91" mass="9801">MPPPDLHNYLRWLARRLADDADDGLEPIVLRALETFGQPDFVPRATEALARIVQSGPAALGAAQEAQLRDILARLLAGLAPLPDGSPHESN</sequence>
<reference evidence="1" key="1">
    <citation type="submission" date="2021-12" db="EMBL/GenBank/DDBJ databases">
        <title>Discovery of the Pendulisporaceae a myxobacterial family with distinct sporulation behavior and unique specialized metabolism.</title>
        <authorList>
            <person name="Garcia R."/>
            <person name="Popoff A."/>
            <person name="Bader C.D."/>
            <person name="Loehr J."/>
            <person name="Walesch S."/>
            <person name="Walt C."/>
            <person name="Boldt J."/>
            <person name="Bunk B."/>
            <person name="Haeckl F.J.F.P.J."/>
            <person name="Gunesch A.P."/>
            <person name="Birkelbach J."/>
            <person name="Nuebel U."/>
            <person name="Pietschmann T."/>
            <person name="Bach T."/>
            <person name="Mueller R."/>
        </authorList>
    </citation>
    <scope>NUCLEOTIDE SEQUENCE</scope>
    <source>
        <strain evidence="1">MSr11367</strain>
    </source>
</reference>
<organism evidence="1 2">
    <name type="scientific">Pendulispora rubella</name>
    <dbReference type="NCBI Taxonomy" id="2741070"/>
    <lineage>
        <taxon>Bacteria</taxon>
        <taxon>Pseudomonadati</taxon>
        <taxon>Myxococcota</taxon>
        <taxon>Myxococcia</taxon>
        <taxon>Myxococcales</taxon>
        <taxon>Sorangiineae</taxon>
        <taxon>Pendulisporaceae</taxon>
        <taxon>Pendulispora</taxon>
    </lineage>
</organism>
<dbReference type="Proteomes" id="UP001374803">
    <property type="component" value="Chromosome"/>
</dbReference>
<evidence type="ECO:0000313" key="1">
    <source>
        <dbReference type="EMBL" id="WXB02067.1"/>
    </source>
</evidence>
<proteinExistence type="predicted"/>
<dbReference type="EMBL" id="CP089983">
    <property type="protein sequence ID" value="WXB02067.1"/>
    <property type="molecule type" value="Genomic_DNA"/>
</dbReference>
<gene>
    <name evidence="1" type="ORF">LVJ94_34785</name>
</gene>
<protein>
    <submittedName>
        <fullName evidence="1">Uncharacterized protein</fullName>
    </submittedName>
</protein>
<name>A0ABZ2L0F0_9BACT</name>
<dbReference type="RefSeq" id="WP_394831692.1">
    <property type="nucleotide sequence ID" value="NZ_CP089929.1"/>
</dbReference>
<evidence type="ECO:0000313" key="2">
    <source>
        <dbReference type="Proteomes" id="UP001374803"/>
    </source>
</evidence>
<keyword evidence="2" id="KW-1185">Reference proteome</keyword>